<comment type="caution">
    <text evidence="3">The sequence shown here is derived from an EMBL/GenBank/DDBJ whole genome shotgun (WGS) entry which is preliminary data.</text>
</comment>
<reference evidence="4" key="1">
    <citation type="submission" date="2018-02" db="EMBL/GenBank/DDBJ databases">
        <authorList>
            <person name="Moore K."/>
            <person name="Momper L."/>
        </authorList>
    </citation>
    <scope>NUCLEOTIDE SEQUENCE [LARGE SCALE GENOMIC DNA]</scope>
    <source>
        <strain evidence="4">ULC18</strain>
    </source>
</reference>
<dbReference type="OrthoDB" id="525268at2"/>
<dbReference type="InterPro" id="IPR003959">
    <property type="entry name" value="ATPase_AAA_core"/>
</dbReference>
<gene>
    <name evidence="3" type="ORF">C7B82_13555</name>
</gene>
<dbReference type="EMBL" id="PVWK01000079">
    <property type="protein sequence ID" value="PSB28487.1"/>
    <property type="molecule type" value="Genomic_DNA"/>
</dbReference>
<accession>A0A2T1E6X3</accession>
<reference evidence="3 4" key="2">
    <citation type="submission" date="2018-03" db="EMBL/GenBank/DDBJ databases">
        <title>The ancient ancestry and fast evolution of plastids.</title>
        <authorList>
            <person name="Moore K.R."/>
            <person name="Magnabosco C."/>
            <person name="Momper L."/>
            <person name="Gold D.A."/>
            <person name="Bosak T."/>
            <person name="Fournier G.P."/>
        </authorList>
    </citation>
    <scope>NUCLEOTIDE SEQUENCE [LARGE SCALE GENOMIC DNA]</scope>
    <source>
        <strain evidence="3 4">ULC18</strain>
    </source>
</reference>
<feature type="domain" description="Winged helix" evidence="2">
    <location>
        <begin position="3"/>
        <end position="220"/>
    </location>
</feature>
<dbReference type="InterPro" id="IPR054472">
    <property type="entry name" value="WHD"/>
</dbReference>
<evidence type="ECO:0000313" key="4">
    <source>
        <dbReference type="Proteomes" id="UP000239576"/>
    </source>
</evidence>
<dbReference type="GO" id="GO:0005524">
    <property type="term" value="F:ATP binding"/>
    <property type="evidence" value="ECO:0007669"/>
    <property type="project" value="InterPro"/>
</dbReference>
<evidence type="ECO:0000313" key="3">
    <source>
        <dbReference type="EMBL" id="PSB28487.1"/>
    </source>
</evidence>
<dbReference type="GO" id="GO:0016887">
    <property type="term" value="F:ATP hydrolysis activity"/>
    <property type="evidence" value="ECO:0007669"/>
    <property type="project" value="InterPro"/>
</dbReference>
<dbReference type="RefSeq" id="WP_106256816.1">
    <property type="nucleotide sequence ID" value="NZ_CAWNSW010000001.1"/>
</dbReference>
<dbReference type="Pfam" id="PF00004">
    <property type="entry name" value="AAA"/>
    <property type="match status" value="1"/>
</dbReference>
<dbReference type="AlphaFoldDB" id="A0A2T1E6X3"/>
<organism evidence="3 4">
    <name type="scientific">Stenomitos frigidus ULC18</name>
    <dbReference type="NCBI Taxonomy" id="2107698"/>
    <lineage>
        <taxon>Bacteria</taxon>
        <taxon>Bacillati</taxon>
        <taxon>Cyanobacteriota</taxon>
        <taxon>Cyanophyceae</taxon>
        <taxon>Leptolyngbyales</taxon>
        <taxon>Leptolyngbyaceae</taxon>
        <taxon>Stenomitos</taxon>
    </lineage>
</organism>
<sequence length="504" mass="56432">MQSDSIEPFSDNWAYLKAELLWLDRLLGMAIARQRHDTKVVDRAARSRVDRVTSHWWKGLVTLEGETAYDSPAERPGGRSTPAKGSYQQQLEAKIKVSQRRGVLLGVPSLCSRLQLSVPEKNLVLMALAPEISRRYARLYNYLQETEHPGATGLPTVDLILRMLCRTDVEWRSLRRCMTGDSALLQYQLLELRSSQADPLLSRLVRLSDPLVNYLLADQPDSNALEALLHPLPTAAPTFLISSSSPLPTPHSPLPTLHRNLWSKLILPPPLLVDLEHLCHRVQFAQQVDEDWGFAAVNGTLQTVKPGSIALLCGASGTGKTMAAQAIAQRLQTPLCCIDLAQLQQDDIPHLLQEIAIQAPTVLLLKAAQSCFGRTSLLADALLHQFLQVRQQHRGLTLLSVHQKHHVTAQWRRQINPFLDFPLPDRDSRFKLWQQAFPEDVPLDATIEWEWLADQFVLSGGDIQTITRDAAIQAAALETNVTTEHLIQACERAKGRQGRQGKKF</sequence>
<dbReference type="Proteomes" id="UP000239576">
    <property type="component" value="Unassembled WGS sequence"/>
</dbReference>
<dbReference type="InterPro" id="IPR027417">
    <property type="entry name" value="P-loop_NTPase"/>
</dbReference>
<protein>
    <submittedName>
        <fullName evidence="3">Uncharacterized protein</fullName>
    </submittedName>
</protein>
<feature type="domain" description="ATPase AAA-type core" evidence="1">
    <location>
        <begin position="311"/>
        <end position="392"/>
    </location>
</feature>
<name>A0A2T1E6X3_9CYAN</name>
<keyword evidence="4" id="KW-1185">Reference proteome</keyword>
<dbReference type="Pfam" id="PF22977">
    <property type="entry name" value="WHD"/>
    <property type="match status" value="1"/>
</dbReference>
<proteinExistence type="predicted"/>
<evidence type="ECO:0000259" key="1">
    <source>
        <dbReference type="Pfam" id="PF00004"/>
    </source>
</evidence>
<dbReference type="Gene3D" id="1.10.8.60">
    <property type="match status" value="1"/>
</dbReference>
<evidence type="ECO:0000259" key="2">
    <source>
        <dbReference type="Pfam" id="PF22977"/>
    </source>
</evidence>
<dbReference type="Gene3D" id="3.40.50.300">
    <property type="entry name" value="P-loop containing nucleotide triphosphate hydrolases"/>
    <property type="match status" value="1"/>
</dbReference>
<dbReference type="SUPFAM" id="SSF52540">
    <property type="entry name" value="P-loop containing nucleoside triphosphate hydrolases"/>
    <property type="match status" value="1"/>
</dbReference>